<name>A0A511Z2B1_9CELL</name>
<evidence type="ECO:0000313" key="3">
    <source>
        <dbReference type="Proteomes" id="UP000321484"/>
    </source>
</evidence>
<organism evidence="2 3">
    <name type="scientific">Actinotalea fermentans</name>
    <dbReference type="NCBI Taxonomy" id="43671"/>
    <lineage>
        <taxon>Bacteria</taxon>
        <taxon>Bacillati</taxon>
        <taxon>Actinomycetota</taxon>
        <taxon>Actinomycetes</taxon>
        <taxon>Micrococcales</taxon>
        <taxon>Cellulomonadaceae</taxon>
        <taxon>Actinotalea</taxon>
    </lineage>
</organism>
<feature type="transmembrane region" description="Helical" evidence="1">
    <location>
        <begin position="188"/>
        <end position="205"/>
    </location>
</feature>
<evidence type="ECO:0000313" key="2">
    <source>
        <dbReference type="EMBL" id="GEN81588.1"/>
    </source>
</evidence>
<evidence type="ECO:0000256" key="1">
    <source>
        <dbReference type="SAM" id="Phobius"/>
    </source>
</evidence>
<feature type="transmembrane region" description="Helical" evidence="1">
    <location>
        <begin position="87"/>
        <end position="103"/>
    </location>
</feature>
<dbReference type="Proteomes" id="UP000321484">
    <property type="component" value="Unassembled WGS sequence"/>
</dbReference>
<keyword evidence="1" id="KW-0472">Membrane</keyword>
<reference evidence="2 3" key="1">
    <citation type="submission" date="2019-07" db="EMBL/GenBank/DDBJ databases">
        <title>Whole genome shotgun sequence of Actinotalea fermentans NBRC 105374.</title>
        <authorList>
            <person name="Hosoyama A."/>
            <person name="Uohara A."/>
            <person name="Ohji S."/>
            <person name="Ichikawa N."/>
        </authorList>
    </citation>
    <scope>NUCLEOTIDE SEQUENCE [LARGE SCALE GENOMIC DNA]</scope>
    <source>
        <strain evidence="2 3">NBRC 105374</strain>
    </source>
</reference>
<keyword evidence="3" id="KW-1185">Reference proteome</keyword>
<comment type="caution">
    <text evidence="2">The sequence shown here is derived from an EMBL/GenBank/DDBJ whole genome shotgun (WGS) entry which is preliminary data.</text>
</comment>
<dbReference type="EMBL" id="BJYK01000013">
    <property type="protein sequence ID" value="GEN81588.1"/>
    <property type="molecule type" value="Genomic_DNA"/>
</dbReference>
<gene>
    <name evidence="2" type="ORF">AFE02nite_33220</name>
</gene>
<dbReference type="AlphaFoldDB" id="A0A511Z2B1"/>
<accession>A0A511Z2B1</accession>
<proteinExistence type="predicted"/>
<keyword evidence="1" id="KW-0812">Transmembrane</keyword>
<protein>
    <submittedName>
        <fullName evidence="2">Uncharacterized protein</fullName>
    </submittedName>
</protein>
<keyword evidence="1" id="KW-1133">Transmembrane helix</keyword>
<feature type="transmembrane region" description="Helical" evidence="1">
    <location>
        <begin position="51"/>
        <end position="80"/>
    </location>
</feature>
<sequence length="220" mass="22947">MRAMRLWLLRNRARALFGLAPLPPRDGVAVPPVPRVVVRMGRTLPGVLVRLTPGVLALVVAALAGCREAWWVLAAVGAVWLVARPRPQVAAGYVGLAALWLVADGNRLAADPVTGAVPGVGRLAALVLAVHLLLVASALASHVGWTTLVEAAVLGRAARSVGAAQAVAQSALLLVAWVRTGVLGNLELLRGVAVLAVVVAALLLVPREWVSRRRTPPPED</sequence>
<feature type="transmembrane region" description="Helical" evidence="1">
    <location>
        <begin position="123"/>
        <end position="145"/>
    </location>
</feature>